<dbReference type="SUPFAM" id="SSF52343">
    <property type="entry name" value="Ferredoxin reductase-like, C-terminal NADP-linked domain"/>
    <property type="match status" value="1"/>
</dbReference>
<keyword evidence="1" id="KW-0560">Oxidoreductase</keyword>
<name>A0A3E0ILK3_9STAP</name>
<dbReference type="EMBL" id="QKXQ01000623">
    <property type="protein sequence ID" value="REH90302.1"/>
    <property type="molecule type" value="Genomic_DNA"/>
</dbReference>
<dbReference type="InterPro" id="IPR039261">
    <property type="entry name" value="FNR_nucleotide-bd"/>
</dbReference>
<protein>
    <submittedName>
        <fullName evidence="1">Nitric oxide dioxygenase</fullName>
    </submittedName>
</protein>
<comment type="caution">
    <text evidence="1">The sequence shown here is derived from an EMBL/GenBank/DDBJ whole genome shotgun (WGS) entry which is preliminary data.</text>
</comment>
<dbReference type="Proteomes" id="UP000256562">
    <property type="component" value="Unassembled WGS sequence"/>
</dbReference>
<organism evidence="1 2">
    <name type="scientific">Staphylococcus felis</name>
    <dbReference type="NCBI Taxonomy" id="46127"/>
    <lineage>
        <taxon>Bacteria</taxon>
        <taxon>Bacillati</taxon>
        <taxon>Bacillota</taxon>
        <taxon>Bacilli</taxon>
        <taxon>Bacillales</taxon>
        <taxon>Staphylococcaceae</taxon>
        <taxon>Staphylococcus</taxon>
    </lineage>
</organism>
<feature type="non-terminal residue" evidence="1">
    <location>
        <position position="1"/>
    </location>
</feature>
<evidence type="ECO:0000313" key="2">
    <source>
        <dbReference type="Proteomes" id="UP000256562"/>
    </source>
</evidence>
<keyword evidence="1" id="KW-0223">Dioxygenase</keyword>
<sequence length="44" mass="4946">EGTEIYICGGTPFLQSMIKELETLNVGDESIHYETFVPRLSVEV</sequence>
<evidence type="ECO:0000313" key="1">
    <source>
        <dbReference type="EMBL" id="REH90302.1"/>
    </source>
</evidence>
<dbReference type="Gene3D" id="3.40.50.80">
    <property type="entry name" value="Nucleotide-binding domain of ferredoxin-NADP reductase (FNR) module"/>
    <property type="match status" value="1"/>
</dbReference>
<accession>A0A3E0ILK3</accession>
<dbReference type="AlphaFoldDB" id="A0A3E0ILK3"/>
<dbReference type="GO" id="GO:0051213">
    <property type="term" value="F:dioxygenase activity"/>
    <property type="evidence" value="ECO:0007669"/>
    <property type="project" value="UniProtKB-KW"/>
</dbReference>
<proteinExistence type="predicted"/>
<gene>
    <name evidence="1" type="ORF">DOS83_12550</name>
</gene>
<reference evidence="1 2" key="1">
    <citation type="journal article" date="2018" name="Vet. Microbiol.">
        <title>Characterisation of Staphylococcus felis isolated from cats using whole genome sequencing.</title>
        <authorList>
            <person name="Worthing K."/>
            <person name="Pang S."/>
            <person name="Trott D.J."/>
            <person name="Abraham S."/>
            <person name="Coombs G.W."/>
            <person name="Jordan D."/>
            <person name="McIntyre L."/>
            <person name="Davies M.R."/>
            <person name="Norris J."/>
        </authorList>
    </citation>
    <scope>NUCLEOTIDE SEQUENCE [LARGE SCALE GENOMIC DNA]</scope>
    <source>
        <strain evidence="1 2">F9</strain>
    </source>
</reference>